<dbReference type="InterPro" id="IPR029016">
    <property type="entry name" value="GAF-like_dom_sf"/>
</dbReference>
<evidence type="ECO:0000256" key="2">
    <source>
        <dbReference type="ARBA" id="ARBA00023125"/>
    </source>
</evidence>
<dbReference type="PROSITE" id="PS51077">
    <property type="entry name" value="HTH_ICLR"/>
    <property type="match status" value="1"/>
</dbReference>
<dbReference type="Gene3D" id="1.10.10.10">
    <property type="entry name" value="Winged helix-like DNA-binding domain superfamily/Winged helix DNA-binding domain"/>
    <property type="match status" value="1"/>
</dbReference>
<dbReference type="SUPFAM" id="SSF55781">
    <property type="entry name" value="GAF domain-like"/>
    <property type="match status" value="1"/>
</dbReference>
<evidence type="ECO:0000256" key="1">
    <source>
        <dbReference type="ARBA" id="ARBA00023015"/>
    </source>
</evidence>
<dbReference type="PANTHER" id="PTHR30136:SF8">
    <property type="entry name" value="TRANSCRIPTIONAL REGULATORY PROTEIN"/>
    <property type="match status" value="1"/>
</dbReference>
<dbReference type="InterPro" id="IPR005471">
    <property type="entry name" value="Tscrpt_reg_IclR_N"/>
</dbReference>
<dbReference type="InterPro" id="IPR011991">
    <property type="entry name" value="ArsR-like_HTH"/>
</dbReference>
<feature type="domain" description="IclR-ED" evidence="5">
    <location>
        <begin position="80"/>
        <end position="255"/>
    </location>
</feature>
<sequence>MTASHAPESATAGRGGLGTVRNAVRLLELLGEGPAYQQLTDLAERSGLSVPTVHRLLRSLVLADLVVQDPRSSRYGLGPELTRLSNHYLSRLPLLGALSPYLSQLRDQLEHTIHVEILVHGEVIYVDRVDGTGPGPYRDAHRVTAALSCAGGRLLAARADDDAVWQRSLDRAEDHDREAATEEARARWAAAAHLALAPEDPTMPPEVAVPVVDGQGATVAVLAANIDDPDDDSVVRAVAGRLGRAARAAGRTLGHA</sequence>
<dbReference type="SUPFAM" id="SSF46785">
    <property type="entry name" value="Winged helix' DNA-binding domain"/>
    <property type="match status" value="1"/>
</dbReference>
<evidence type="ECO:0000259" key="5">
    <source>
        <dbReference type="PROSITE" id="PS51078"/>
    </source>
</evidence>
<feature type="domain" description="HTH iclR-type" evidence="4">
    <location>
        <begin position="17"/>
        <end position="79"/>
    </location>
</feature>
<evidence type="ECO:0000256" key="3">
    <source>
        <dbReference type="ARBA" id="ARBA00023163"/>
    </source>
</evidence>
<evidence type="ECO:0000259" key="4">
    <source>
        <dbReference type="PROSITE" id="PS51077"/>
    </source>
</evidence>
<dbReference type="InterPro" id="IPR036388">
    <property type="entry name" value="WH-like_DNA-bd_sf"/>
</dbReference>
<dbReference type="CDD" id="cd00090">
    <property type="entry name" value="HTH_ARSR"/>
    <property type="match status" value="1"/>
</dbReference>
<dbReference type="Proteomes" id="UP001382727">
    <property type="component" value="Chromosome"/>
</dbReference>
<evidence type="ECO:0000313" key="6">
    <source>
        <dbReference type="EMBL" id="WXB75369.1"/>
    </source>
</evidence>
<dbReference type="EMBL" id="CP144913">
    <property type="protein sequence ID" value="WXB75369.1"/>
    <property type="molecule type" value="Genomic_DNA"/>
</dbReference>
<dbReference type="InterPro" id="IPR050707">
    <property type="entry name" value="HTH_MetabolicPath_Reg"/>
</dbReference>
<evidence type="ECO:0000313" key="7">
    <source>
        <dbReference type="Proteomes" id="UP001382727"/>
    </source>
</evidence>
<dbReference type="SMART" id="SM00346">
    <property type="entry name" value="HTH_ICLR"/>
    <property type="match status" value="1"/>
</dbReference>
<accession>A0ABZ2ME79</accession>
<dbReference type="Gene3D" id="3.30.450.40">
    <property type="match status" value="1"/>
</dbReference>
<dbReference type="Pfam" id="PF09339">
    <property type="entry name" value="HTH_IclR"/>
    <property type="match status" value="1"/>
</dbReference>
<dbReference type="InterPro" id="IPR014757">
    <property type="entry name" value="Tscrpt_reg_IclR_C"/>
</dbReference>
<dbReference type="PROSITE" id="PS51078">
    <property type="entry name" value="ICLR_ED"/>
    <property type="match status" value="1"/>
</dbReference>
<organism evidence="6 7">
    <name type="scientific">Janibacter alittae</name>
    <dbReference type="NCBI Taxonomy" id="3115209"/>
    <lineage>
        <taxon>Bacteria</taxon>
        <taxon>Bacillati</taxon>
        <taxon>Actinomycetota</taxon>
        <taxon>Actinomycetes</taxon>
        <taxon>Micrococcales</taxon>
        <taxon>Intrasporangiaceae</taxon>
        <taxon>Janibacter</taxon>
    </lineage>
</organism>
<proteinExistence type="predicted"/>
<name>A0ABZ2ME79_9MICO</name>
<gene>
    <name evidence="6" type="ORF">V1351_10420</name>
</gene>
<dbReference type="PANTHER" id="PTHR30136">
    <property type="entry name" value="HELIX-TURN-HELIX TRANSCRIPTIONAL REGULATOR, ICLR FAMILY"/>
    <property type="match status" value="1"/>
</dbReference>
<keyword evidence="7" id="KW-1185">Reference proteome</keyword>
<dbReference type="RefSeq" id="WP_338748081.1">
    <property type="nucleotide sequence ID" value="NZ_CP144913.1"/>
</dbReference>
<keyword evidence="1" id="KW-0805">Transcription regulation</keyword>
<dbReference type="InterPro" id="IPR036390">
    <property type="entry name" value="WH_DNA-bd_sf"/>
</dbReference>
<keyword evidence="3" id="KW-0804">Transcription</keyword>
<reference evidence="6 7" key="1">
    <citation type="submission" date="2024-02" db="EMBL/GenBank/DDBJ databases">
        <title>Janibacter sp. nov., isolated from gut of marine sandworm.</title>
        <authorList>
            <person name="Kim B."/>
            <person name="Jun M.O."/>
            <person name="Shin N.-R."/>
        </authorList>
    </citation>
    <scope>NUCLEOTIDE SEQUENCE [LARGE SCALE GENOMIC DNA]</scope>
    <source>
        <strain evidence="6 7">A1S7</strain>
    </source>
</reference>
<protein>
    <submittedName>
        <fullName evidence="6">Helix-turn-helix domain-containing protein</fullName>
    </submittedName>
</protein>
<keyword evidence="2" id="KW-0238">DNA-binding</keyword>